<feature type="domain" description="N-acetyltransferase" evidence="3">
    <location>
        <begin position="5"/>
        <end position="164"/>
    </location>
</feature>
<dbReference type="Pfam" id="PF00583">
    <property type="entry name" value="Acetyltransf_1"/>
    <property type="match status" value="1"/>
</dbReference>
<accession>A0A644WYW7</accession>
<evidence type="ECO:0000313" key="4">
    <source>
        <dbReference type="EMBL" id="MPM09009.1"/>
    </source>
</evidence>
<proteinExistence type="predicted"/>
<dbReference type="PANTHER" id="PTHR43420:SF12">
    <property type="entry name" value="N-ACETYLTRANSFERASE DOMAIN-CONTAINING PROTEIN"/>
    <property type="match status" value="1"/>
</dbReference>
<keyword evidence="1 4" id="KW-0808">Transferase</keyword>
<reference evidence="4" key="1">
    <citation type="submission" date="2019-08" db="EMBL/GenBank/DDBJ databases">
        <authorList>
            <person name="Kucharzyk K."/>
            <person name="Murdoch R.W."/>
            <person name="Higgins S."/>
            <person name="Loffler F."/>
        </authorList>
    </citation>
    <scope>NUCLEOTIDE SEQUENCE</scope>
</reference>
<organism evidence="4">
    <name type="scientific">bioreactor metagenome</name>
    <dbReference type="NCBI Taxonomy" id="1076179"/>
    <lineage>
        <taxon>unclassified sequences</taxon>
        <taxon>metagenomes</taxon>
        <taxon>ecological metagenomes</taxon>
    </lineage>
</organism>
<dbReference type="EC" id="2.3.1.189" evidence="4"/>
<sequence length="164" mass="19345">MINQLSIRELLPQEFPLMEEFMYESIHQPDPQNPYPKEVIYYPQVKIYWDNWGQERDDYCLVALVENRVAGAVWIRTFKGELRGFGYVDEQTPEVAIGLHEAYRNQGIGTQMMHQIINHMKEKGFRQVSLSITKGNPAIRLYERLGFKTIEENSEDFIMLMQLL</sequence>
<dbReference type="EMBL" id="VSSQ01001518">
    <property type="protein sequence ID" value="MPM09009.1"/>
    <property type="molecule type" value="Genomic_DNA"/>
</dbReference>
<dbReference type="Gene3D" id="3.40.630.30">
    <property type="match status" value="1"/>
</dbReference>
<dbReference type="AlphaFoldDB" id="A0A644WYW7"/>
<dbReference type="PROSITE" id="PS51186">
    <property type="entry name" value="GNAT"/>
    <property type="match status" value="1"/>
</dbReference>
<evidence type="ECO:0000256" key="1">
    <source>
        <dbReference type="ARBA" id="ARBA00022679"/>
    </source>
</evidence>
<gene>
    <name evidence="4" type="primary">mshD_9</name>
    <name evidence="4" type="ORF">SDC9_55325</name>
</gene>
<comment type="caution">
    <text evidence="4">The sequence shown here is derived from an EMBL/GenBank/DDBJ whole genome shotgun (WGS) entry which is preliminary data.</text>
</comment>
<dbReference type="PANTHER" id="PTHR43420">
    <property type="entry name" value="ACETYLTRANSFERASE"/>
    <property type="match status" value="1"/>
</dbReference>
<protein>
    <submittedName>
        <fullName evidence="4">Mycothiol acetyltransferase</fullName>
        <ecNumber evidence="4">2.3.1.189</ecNumber>
    </submittedName>
</protein>
<dbReference type="SUPFAM" id="SSF55729">
    <property type="entry name" value="Acyl-CoA N-acyltransferases (Nat)"/>
    <property type="match status" value="1"/>
</dbReference>
<dbReference type="InterPro" id="IPR016181">
    <property type="entry name" value="Acyl_CoA_acyltransferase"/>
</dbReference>
<evidence type="ECO:0000259" key="3">
    <source>
        <dbReference type="PROSITE" id="PS51186"/>
    </source>
</evidence>
<dbReference type="CDD" id="cd04301">
    <property type="entry name" value="NAT_SF"/>
    <property type="match status" value="1"/>
</dbReference>
<keyword evidence="2 4" id="KW-0012">Acyltransferase</keyword>
<name>A0A644WYW7_9ZZZZ</name>
<dbReference type="InterPro" id="IPR050680">
    <property type="entry name" value="YpeA/RimI_acetyltransf"/>
</dbReference>
<dbReference type="GO" id="GO:0035447">
    <property type="term" value="F:mycothiol synthase activity"/>
    <property type="evidence" value="ECO:0007669"/>
    <property type="project" value="UniProtKB-EC"/>
</dbReference>
<dbReference type="InterPro" id="IPR000182">
    <property type="entry name" value="GNAT_dom"/>
</dbReference>
<evidence type="ECO:0000256" key="2">
    <source>
        <dbReference type="ARBA" id="ARBA00023315"/>
    </source>
</evidence>